<evidence type="ECO:0000256" key="4">
    <source>
        <dbReference type="ARBA" id="ARBA00022475"/>
    </source>
</evidence>
<evidence type="ECO:0000256" key="7">
    <source>
        <dbReference type="ARBA" id="ARBA00023136"/>
    </source>
</evidence>
<name>A0ABV6HMS1_9SPHI</name>
<keyword evidence="7 8" id="KW-0472">Membrane</keyword>
<feature type="transmembrane region" description="Helical" evidence="8">
    <location>
        <begin position="103"/>
        <end position="120"/>
    </location>
</feature>
<proteinExistence type="inferred from homology"/>
<dbReference type="PANTHER" id="PTHR21716">
    <property type="entry name" value="TRANSMEMBRANE PROTEIN"/>
    <property type="match status" value="1"/>
</dbReference>
<evidence type="ECO:0000256" key="1">
    <source>
        <dbReference type="ARBA" id="ARBA00004651"/>
    </source>
</evidence>
<feature type="transmembrane region" description="Helical" evidence="8">
    <location>
        <begin position="372"/>
        <end position="403"/>
    </location>
</feature>
<evidence type="ECO:0000313" key="9">
    <source>
        <dbReference type="EMBL" id="MFC0319375.1"/>
    </source>
</evidence>
<feature type="transmembrane region" description="Helical" evidence="8">
    <location>
        <begin position="301"/>
        <end position="328"/>
    </location>
</feature>
<accession>A0ABV6HMS1</accession>
<feature type="transmembrane region" description="Helical" evidence="8">
    <location>
        <begin position="211"/>
        <end position="239"/>
    </location>
</feature>
<evidence type="ECO:0000256" key="2">
    <source>
        <dbReference type="ARBA" id="ARBA00009773"/>
    </source>
</evidence>
<dbReference type="InterPro" id="IPR002549">
    <property type="entry name" value="AI-2E-like"/>
</dbReference>
<protein>
    <submittedName>
        <fullName evidence="9">AI-2E family transporter</fullName>
    </submittedName>
</protein>
<sequence>MSRILTSYLPINFTRAAKLSLICAKFEIFIVSSAAGNNLNFHQIQHNENNYAKLLLSDGFIKDSFIHMLNSPSPEKRPYSFELASSLLSLVLIIAVLYFLQSVLVPLMFSILIAISLYPVTRFLERFNVHRALSAILSVILAILVIAGLIWFIVHQVIVIGHNGTDLQSKFLTIFNTIQQWITVKFGVEPGELTAKVKELSNRALSNAGTYLSAAFGSVGGILAGLVIVPLFSFFLLYYRDFFREFFFHAFRSTSQDKVHETLNRIYSVVQSYLLGLITVMAIVAVLNTVGLLLMGVEYAWFFGTLASLLMLLPYIGIAIGSILPAVFALATKDSYWYAIGVVAWFQVVQFLEGNVITPNIVGSKVSINPLMAVIAILLGGMLFGLAGLILALPLTAVIKVLFDAIPSMKAFGFLIGEPEKYHLKKHSTMVLLKRWKLKDKLDKDK</sequence>
<dbReference type="RefSeq" id="WP_083812311.1">
    <property type="nucleotide sequence ID" value="NZ_JBHLWO010000002.1"/>
</dbReference>
<keyword evidence="10" id="KW-1185">Reference proteome</keyword>
<evidence type="ECO:0000256" key="8">
    <source>
        <dbReference type="SAM" id="Phobius"/>
    </source>
</evidence>
<dbReference type="PANTHER" id="PTHR21716:SF53">
    <property type="entry name" value="PERMEASE PERM-RELATED"/>
    <property type="match status" value="1"/>
</dbReference>
<evidence type="ECO:0000313" key="10">
    <source>
        <dbReference type="Proteomes" id="UP001589774"/>
    </source>
</evidence>
<evidence type="ECO:0000256" key="3">
    <source>
        <dbReference type="ARBA" id="ARBA00022448"/>
    </source>
</evidence>
<keyword evidence="4" id="KW-1003">Cell membrane</keyword>
<feature type="transmembrane region" description="Helical" evidence="8">
    <location>
        <begin position="132"/>
        <end position="154"/>
    </location>
</feature>
<dbReference type="Proteomes" id="UP001589774">
    <property type="component" value="Unassembled WGS sequence"/>
</dbReference>
<evidence type="ECO:0000256" key="6">
    <source>
        <dbReference type="ARBA" id="ARBA00022989"/>
    </source>
</evidence>
<dbReference type="EMBL" id="JBHLWO010000002">
    <property type="protein sequence ID" value="MFC0319375.1"/>
    <property type="molecule type" value="Genomic_DNA"/>
</dbReference>
<feature type="transmembrane region" description="Helical" evidence="8">
    <location>
        <begin position="273"/>
        <end position="295"/>
    </location>
</feature>
<comment type="caution">
    <text evidence="9">The sequence shown here is derived from an EMBL/GenBank/DDBJ whole genome shotgun (WGS) entry which is preliminary data.</text>
</comment>
<keyword evidence="6 8" id="KW-1133">Transmembrane helix</keyword>
<comment type="similarity">
    <text evidence="2">Belongs to the autoinducer-2 exporter (AI-2E) (TC 2.A.86) family.</text>
</comment>
<keyword evidence="3" id="KW-0813">Transport</keyword>
<evidence type="ECO:0000256" key="5">
    <source>
        <dbReference type="ARBA" id="ARBA00022692"/>
    </source>
</evidence>
<feature type="transmembrane region" description="Helical" evidence="8">
    <location>
        <begin position="335"/>
        <end position="352"/>
    </location>
</feature>
<gene>
    <name evidence="9" type="ORF">ACFFI0_13735</name>
</gene>
<keyword evidence="5 8" id="KW-0812">Transmembrane</keyword>
<comment type="subcellular location">
    <subcellularLocation>
        <location evidence="1">Cell membrane</location>
        <topology evidence="1">Multi-pass membrane protein</topology>
    </subcellularLocation>
</comment>
<reference evidence="9 10" key="1">
    <citation type="submission" date="2024-09" db="EMBL/GenBank/DDBJ databases">
        <authorList>
            <person name="Sun Q."/>
            <person name="Mori K."/>
        </authorList>
    </citation>
    <scope>NUCLEOTIDE SEQUENCE [LARGE SCALE GENOMIC DNA]</scope>
    <source>
        <strain evidence="9 10">CCM 7765</strain>
    </source>
</reference>
<organism evidence="9 10">
    <name type="scientific">Olivibacter oleidegradans</name>
    <dbReference type="NCBI Taxonomy" id="760123"/>
    <lineage>
        <taxon>Bacteria</taxon>
        <taxon>Pseudomonadati</taxon>
        <taxon>Bacteroidota</taxon>
        <taxon>Sphingobacteriia</taxon>
        <taxon>Sphingobacteriales</taxon>
        <taxon>Sphingobacteriaceae</taxon>
        <taxon>Olivibacter</taxon>
    </lineage>
</organism>
<dbReference type="Pfam" id="PF01594">
    <property type="entry name" value="AI-2E_transport"/>
    <property type="match status" value="1"/>
</dbReference>